<dbReference type="GO" id="GO:0016020">
    <property type="term" value="C:membrane"/>
    <property type="evidence" value="ECO:0007669"/>
    <property type="project" value="UniProtKB-SubCell"/>
</dbReference>
<comment type="caution">
    <text evidence="8">The sequence shown here is derived from an EMBL/GenBank/DDBJ whole genome shotgun (WGS) entry which is preliminary data.</text>
</comment>
<feature type="transmembrane region" description="Helical" evidence="6">
    <location>
        <begin position="39"/>
        <end position="57"/>
    </location>
</feature>
<dbReference type="SUPFAM" id="SSF50182">
    <property type="entry name" value="Sm-like ribonucleoproteins"/>
    <property type="match status" value="1"/>
</dbReference>
<dbReference type="AlphaFoldDB" id="A0A937F7R8"/>
<dbReference type="PANTHER" id="PTHR30221">
    <property type="entry name" value="SMALL-CONDUCTANCE MECHANOSENSITIVE CHANNEL"/>
    <property type="match status" value="1"/>
</dbReference>
<feature type="transmembrane region" description="Helical" evidence="6">
    <location>
        <begin position="104"/>
        <end position="124"/>
    </location>
</feature>
<keyword evidence="5 6" id="KW-0472">Membrane</keyword>
<keyword evidence="9" id="KW-1185">Reference proteome</keyword>
<dbReference type="InterPro" id="IPR011014">
    <property type="entry name" value="MscS_channel_TM-2"/>
</dbReference>
<keyword evidence="4 6" id="KW-1133">Transmembrane helix</keyword>
<feature type="domain" description="Mechanosensitive ion channel MscS" evidence="7">
    <location>
        <begin position="122"/>
        <end position="188"/>
    </location>
</feature>
<dbReference type="GO" id="GO:0008381">
    <property type="term" value="F:mechanosensitive monoatomic ion channel activity"/>
    <property type="evidence" value="ECO:0007669"/>
    <property type="project" value="InterPro"/>
</dbReference>
<gene>
    <name evidence="8" type="ORF">JL102_08535</name>
</gene>
<evidence type="ECO:0000313" key="9">
    <source>
        <dbReference type="Proteomes" id="UP000659388"/>
    </source>
</evidence>
<comment type="similarity">
    <text evidence="2">Belongs to the MscS (TC 1.A.23) family.</text>
</comment>
<name>A0A937F7R8_9BACT</name>
<dbReference type="InterPro" id="IPR010920">
    <property type="entry name" value="LSM_dom_sf"/>
</dbReference>
<evidence type="ECO:0000256" key="3">
    <source>
        <dbReference type="ARBA" id="ARBA00022692"/>
    </source>
</evidence>
<dbReference type="Gene3D" id="2.30.30.60">
    <property type="match status" value="1"/>
</dbReference>
<dbReference type="InterPro" id="IPR045275">
    <property type="entry name" value="MscS_archaea/bacteria_type"/>
</dbReference>
<feature type="transmembrane region" description="Helical" evidence="6">
    <location>
        <begin position="77"/>
        <end position="98"/>
    </location>
</feature>
<evidence type="ECO:0000256" key="6">
    <source>
        <dbReference type="SAM" id="Phobius"/>
    </source>
</evidence>
<accession>A0A937F7R8</accession>
<evidence type="ECO:0000256" key="1">
    <source>
        <dbReference type="ARBA" id="ARBA00004141"/>
    </source>
</evidence>
<keyword evidence="3 6" id="KW-0812">Transmembrane</keyword>
<proteinExistence type="inferred from homology"/>
<dbReference type="Gene3D" id="1.10.287.1260">
    <property type="match status" value="1"/>
</dbReference>
<evidence type="ECO:0000256" key="5">
    <source>
        <dbReference type="ARBA" id="ARBA00023136"/>
    </source>
</evidence>
<reference evidence="8" key="1">
    <citation type="submission" date="2021-01" db="EMBL/GenBank/DDBJ databases">
        <title>Fulvivirga kasyanovii gen. nov., sp nov., a novel member of the phylum Bacteroidetes isolated from seawater in a mussel farm.</title>
        <authorList>
            <person name="Zhao L.-H."/>
            <person name="Wang Z.-J."/>
        </authorList>
    </citation>
    <scope>NUCLEOTIDE SEQUENCE</scope>
    <source>
        <strain evidence="8">2943</strain>
    </source>
</reference>
<dbReference type="Proteomes" id="UP000659388">
    <property type="component" value="Unassembled WGS sequence"/>
</dbReference>
<dbReference type="InterPro" id="IPR006685">
    <property type="entry name" value="MscS_channel_2nd"/>
</dbReference>
<evidence type="ECO:0000256" key="4">
    <source>
        <dbReference type="ARBA" id="ARBA00022989"/>
    </source>
</evidence>
<dbReference type="EMBL" id="JAESIY010000004">
    <property type="protein sequence ID" value="MBL3656174.1"/>
    <property type="molecule type" value="Genomic_DNA"/>
</dbReference>
<dbReference type="SUPFAM" id="SSF82861">
    <property type="entry name" value="Mechanosensitive channel protein MscS (YggB), transmembrane region"/>
    <property type="match status" value="1"/>
</dbReference>
<dbReference type="Pfam" id="PF00924">
    <property type="entry name" value="MS_channel_2nd"/>
    <property type="match status" value="1"/>
</dbReference>
<evidence type="ECO:0000259" key="7">
    <source>
        <dbReference type="Pfam" id="PF00924"/>
    </source>
</evidence>
<evidence type="ECO:0000313" key="8">
    <source>
        <dbReference type="EMBL" id="MBL3656174.1"/>
    </source>
</evidence>
<organism evidence="8 9">
    <name type="scientific">Fulvivirga sediminis</name>
    <dbReference type="NCBI Taxonomy" id="2803949"/>
    <lineage>
        <taxon>Bacteria</taxon>
        <taxon>Pseudomonadati</taxon>
        <taxon>Bacteroidota</taxon>
        <taxon>Cytophagia</taxon>
        <taxon>Cytophagales</taxon>
        <taxon>Fulvivirgaceae</taxon>
        <taxon>Fulvivirga</taxon>
    </lineage>
</organism>
<evidence type="ECO:0000256" key="2">
    <source>
        <dbReference type="ARBA" id="ARBA00008017"/>
    </source>
</evidence>
<protein>
    <submittedName>
        <fullName evidence="8">Mechanosensitive ion channel</fullName>
    </submittedName>
</protein>
<dbReference type="PANTHER" id="PTHR30221:SF1">
    <property type="entry name" value="SMALL-CONDUCTANCE MECHANOSENSITIVE CHANNEL"/>
    <property type="match status" value="1"/>
</dbReference>
<comment type="subcellular location">
    <subcellularLocation>
        <location evidence="1">Membrane</location>
        <topology evidence="1">Multi-pass membrane protein</topology>
    </subcellularLocation>
</comment>
<dbReference type="InterPro" id="IPR023408">
    <property type="entry name" value="MscS_beta-dom_sf"/>
</dbReference>
<sequence length="287" mass="31831">MAQGETKIDTLSQKEGENLIDGLKDHVPSLSEIVSVGKVFWAVVFLIVGYFVTRFLGSVLERMAEKSANYRITIKGLIPVIKISTWIIVLLVIIVGIFHPPVDGLIAATASIGIAVGFAAQDILKNIFGGVMILFDRPFQVGDKIEIGEYYGEVLEIGLRSTRIVTPDDSLVSVPNGELMNKSVSNSNSGEANCQVVAEIYLPITVNTDEVRKIAMEAAQTSKFVFLNKPVSVLFFNEVKERRSYLKMRLKAYVADIRHEFAFKSDMTEIVMRELLSQKVISPDDLK</sequence>